<gene>
    <name evidence="6" type="ORF">SAMN04488112_11222</name>
</gene>
<dbReference type="PROSITE" id="PS00715">
    <property type="entry name" value="SIGMA70_1"/>
    <property type="match status" value="1"/>
</dbReference>
<dbReference type="GO" id="GO:0003677">
    <property type="term" value="F:DNA binding"/>
    <property type="evidence" value="ECO:0007669"/>
    <property type="project" value="UniProtKB-KW"/>
</dbReference>
<dbReference type="NCBIfam" id="TIGR02980">
    <property type="entry name" value="SigBFG"/>
    <property type="match status" value="1"/>
</dbReference>
<sequence length="261" mass="29853">MSTRPQKQNRTDDEIQELIFRYQQDGNEEVQAILIETFTPLVETLASKFAKGAEPFEDLVQVGMIGLLAALRRYDDSYGRSFESFAVPTIVGEIKRHIRDKTWSVHVPRRIKELGPRIKKAVEELTVQLQRSPQVDEIAEYLDVSPEEVLETMEMGQSYNAVSVDSPIEASTDGSQVTLLDLIGRQEGGYEQVDQHMLLQKAFQVLTEREQEIIRMTFFENVSQKTAGETLGISQMHVSRLQRRALRKLREAIQMEPSEII</sequence>
<dbReference type="CDD" id="cd06171">
    <property type="entry name" value="Sigma70_r4"/>
    <property type="match status" value="1"/>
</dbReference>
<dbReference type="RefSeq" id="WP_091570385.1">
    <property type="nucleotide sequence ID" value="NZ_FMZA01000012.1"/>
</dbReference>
<keyword evidence="7" id="KW-1185">Reference proteome</keyword>
<accession>A0A1G6N7P0</accession>
<dbReference type="PANTHER" id="PTHR30385">
    <property type="entry name" value="SIGMA FACTOR F FLAGELLAR"/>
    <property type="match status" value="1"/>
</dbReference>
<evidence type="ECO:0000259" key="5">
    <source>
        <dbReference type="PROSITE" id="PS00715"/>
    </source>
</evidence>
<dbReference type="NCBIfam" id="TIGR02941">
    <property type="entry name" value="Sigma_B"/>
    <property type="match status" value="1"/>
</dbReference>
<dbReference type="GO" id="GO:0006352">
    <property type="term" value="P:DNA-templated transcription initiation"/>
    <property type="evidence" value="ECO:0007669"/>
    <property type="project" value="InterPro"/>
</dbReference>
<organism evidence="6 7">
    <name type="scientific">Melghirimyces thermohalophilus</name>
    <dbReference type="NCBI Taxonomy" id="1236220"/>
    <lineage>
        <taxon>Bacteria</taxon>
        <taxon>Bacillati</taxon>
        <taxon>Bacillota</taxon>
        <taxon>Bacilli</taxon>
        <taxon>Bacillales</taxon>
        <taxon>Thermoactinomycetaceae</taxon>
        <taxon>Melghirimyces</taxon>
    </lineage>
</organism>
<dbReference type="AlphaFoldDB" id="A0A1G6N7P0"/>
<keyword evidence="4" id="KW-0804">Transcription</keyword>
<evidence type="ECO:0000256" key="1">
    <source>
        <dbReference type="ARBA" id="ARBA00023015"/>
    </source>
</evidence>
<dbReference type="OrthoDB" id="9809557at2"/>
<dbReference type="PANTHER" id="PTHR30385:SF4">
    <property type="entry name" value="RNA POLYMERASE SIGMA-E FACTOR"/>
    <property type="match status" value="1"/>
</dbReference>
<proteinExistence type="predicted"/>
<dbReference type="EMBL" id="FMZA01000012">
    <property type="protein sequence ID" value="SDC63417.1"/>
    <property type="molecule type" value="Genomic_DNA"/>
</dbReference>
<dbReference type="InterPro" id="IPR013324">
    <property type="entry name" value="RNA_pol_sigma_r3/r4-like"/>
</dbReference>
<dbReference type="InterPro" id="IPR013325">
    <property type="entry name" value="RNA_pol_sigma_r2"/>
</dbReference>
<keyword evidence="1" id="KW-0805">Transcription regulation</keyword>
<dbReference type="InterPro" id="IPR014284">
    <property type="entry name" value="RNA_pol_sigma-70_dom"/>
</dbReference>
<dbReference type="GO" id="GO:0016987">
    <property type="term" value="F:sigma factor activity"/>
    <property type="evidence" value="ECO:0007669"/>
    <property type="project" value="UniProtKB-KW"/>
</dbReference>
<evidence type="ECO:0000256" key="3">
    <source>
        <dbReference type="ARBA" id="ARBA00023125"/>
    </source>
</evidence>
<dbReference type="PRINTS" id="PR00046">
    <property type="entry name" value="SIGMA70FCT"/>
</dbReference>
<reference evidence="6 7" key="1">
    <citation type="submission" date="2016-10" db="EMBL/GenBank/DDBJ databases">
        <authorList>
            <person name="de Groot N.N."/>
        </authorList>
    </citation>
    <scope>NUCLEOTIDE SEQUENCE [LARGE SCALE GENOMIC DNA]</scope>
    <source>
        <strain evidence="6 7">DSM 45514</strain>
    </source>
</reference>
<dbReference type="InterPro" id="IPR007627">
    <property type="entry name" value="RNA_pol_sigma70_r2"/>
</dbReference>
<dbReference type="InterPro" id="IPR007630">
    <property type="entry name" value="RNA_pol_sigma70_r4"/>
</dbReference>
<dbReference type="InterPro" id="IPR014322">
    <property type="entry name" value="RNA_pol_sigma-B/F/G"/>
</dbReference>
<protein>
    <submittedName>
        <fullName evidence="6">RNA polymerase, sigma 37 subunit, RpsB/SigB</fullName>
    </submittedName>
</protein>
<dbReference type="SUPFAM" id="SSF88946">
    <property type="entry name" value="Sigma2 domain of RNA polymerase sigma factors"/>
    <property type="match status" value="1"/>
</dbReference>
<dbReference type="SUPFAM" id="SSF88659">
    <property type="entry name" value="Sigma3 and sigma4 domains of RNA polymerase sigma factors"/>
    <property type="match status" value="2"/>
</dbReference>
<dbReference type="Pfam" id="PF04539">
    <property type="entry name" value="Sigma70_r3"/>
    <property type="match status" value="1"/>
</dbReference>
<keyword evidence="2" id="KW-0731">Sigma factor</keyword>
<evidence type="ECO:0000256" key="2">
    <source>
        <dbReference type="ARBA" id="ARBA00023082"/>
    </source>
</evidence>
<dbReference type="InterPro" id="IPR036388">
    <property type="entry name" value="WH-like_DNA-bd_sf"/>
</dbReference>
<dbReference type="InterPro" id="IPR014288">
    <property type="entry name" value="RNA_pol_sigma-B"/>
</dbReference>
<dbReference type="Pfam" id="PF04542">
    <property type="entry name" value="Sigma70_r2"/>
    <property type="match status" value="1"/>
</dbReference>
<evidence type="ECO:0000256" key="4">
    <source>
        <dbReference type="ARBA" id="ARBA00023163"/>
    </source>
</evidence>
<dbReference type="Proteomes" id="UP000199387">
    <property type="component" value="Unassembled WGS sequence"/>
</dbReference>
<name>A0A1G6N7P0_9BACL</name>
<dbReference type="InterPro" id="IPR007624">
    <property type="entry name" value="RNA_pol_sigma70_r3"/>
</dbReference>
<dbReference type="NCBIfam" id="TIGR02937">
    <property type="entry name" value="sigma70-ECF"/>
    <property type="match status" value="1"/>
</dbReference>
<dbReference type="InterPro" id="IPR000943">
    <property type="entry name" value="RNA_pol_sigma70"/>
</dbReference>
<keyword evidence="3" id="KW-0238">DNA-binding</keyword>
<dbReference type="Gene3D" id="1.10.10.10">
    <property type="entry name" value="Winged helix-like DNA-binding domain superfamily/Winged helix DNA-binding domain"/>
    <property type="match status" value="2"/>
</dbReference>
<dbReference type="Gene3D" id="1.20.120.1810">
    <property type="match status" value="1"/>
</dbReference>
<evidence type="ECO:0000313" key="6">
    <source>
        <dbReference type="EMBL" id="SDC63417.1"/>
    </source>
</evidence>
<evidence type="ECO:0000313" key="7">
    <source>
        <dbReference type="Proteomes" id="UP000199387"/>
    </source>
</evidence>
<dbReference type="STRING" id="1236220.SAMN04488112_11222"/>
<dbReference type="Pfam" id="PF04545">
    <property type="entry name" value="Sigma70_r4"/>
    <property type="match status" value="1"/>
</dbReference>
<feature type="domain" description="RNA polymerase sigma-70" evidence="5">
    <location>
        <begin position="58"/>
        <end position="71"/>
    </location>
</feature>